<reference evidence="1" key="1">
    <citation type="submission" date="2018-02" db="EMBL/GenBank/DDBJ databases">
        <authorList>
            <person name="Cohen D.B."/>
            <person name="Kent A.D."/>
        </authorList>
    </citation>
    <scope>NUCLEOTIDE SEQUENCE</scope>
</reference>
<dbReference type="AlphaFoldDB" id="A0A2N9JBU0"/>
<gene>
    <name evidence="1" type="ORF">FSB_LOCUS61863</name>
</gene>
<proteinExistence type="predicted"/>
<name>A0A2N9JBU0_FAGSY</name>
<accession>A0A2N9JBU0</accession>
<protein>
    <submittedName>
        <fullName evidence="1">Uncharacterized protein</fullName>
    </submittedName>
</protein>
<evidence type="ECO:0000313" key="1">
    <source>
        <dbReference type="EMBL" id="SPD33981.1"/>
    </source>
</evidence>
<dbReference type="EMBL" id="OIVN01006482">
    <property type="protein sequence ID" value="SPD33981.1"/>
    <property type="molecule type" value="Genomic_DNA"/>
</dbReference>
<organism evidence="1">
    <name type="scientific">Fagus sylvatica</name>
    <name type="common">Beechnut</name>
    <dbReference type="NCBI Taxonomy" id="28930"/>
    <lineage>
        <taxon>Eukaryota</taxon>
        <taxon>Viridiplantae</taxon>
        <taxon>Streptophyta</taxon>
        <taxon>Embryophyta</taxon>
        <taxon>Tracheophyta</taxon>
        <taxon>Spermatophyta</taxon>
        <taxon>Magnoliopsida</taxon>
        <taxon>eudicotyledons</taxon>
        <taxon>Gunneridae</taxon>
        <taxon>Pentapetalae</taxon>
        <taxon>rosids</taxon>
        <taxon>fabids</taxon>
        <taxon>Fagales</taxon>
        <taxon>Fagaceae</taxon>
        <taxon>Fagus</taxon>
    </lineage>
</organism>
<sequence>MLLLTRGPIDWLSFLTSSRDQGAPDEVILLWRSSILLLDRFDDDGDFEEYQQSLMLTMFPPPTAPADVPSMSGSIPNDPMGHPCELELHVPVVWEHEDHDDGPISGPLFEATMGAVVEVPRLIRMLLRLIMMMIVVLLQLREEDMFDADA</sequence>